<name>A0A7W2EXE2_9BURK</name>
<organism evidence="1 2">
    <name type="scientific">Rugamonas brunnea</name>
    <dbReference type="NCBI Taxonomy" id="2758569"/>
    <lineage>
        <taxon>Bacteria</taxon>
        <taxon>Pseudomonadati</taxon>
        <taxon>Pseudomonadota</taxon>
        <taxon>Betaproteobacteria</taxon>
        <taxon>Burkholderiales</taxon>
        <taxon>Oxalobacteraceae</taxon>
        <taxon>Telluria group</taxon>
        <taxon>Rugamonas</taxon>
    </lineage>
</organism>
<gene>
    <name evidence="1" type="ORF">H3H37_25315</name>
</gene>
<evidence type="ECO:0000313" key="1">
    <source>
        <dbReference type="EMBL" id="MBA5640383.1"/>
    </source>
</evidence>
<dbReference type="AlphaFoldDB" id="A0A7W2EXE2"/>
<dbReference type="EMBL" id="JACEZT010000039">
    <property type="protein sequence ID" value="MBA5640383.1"/>
    <property type="molecule type" value="Genomic_DNA"/>
</dbReference>
<sequence>MEMTKLDAAVHQLVVAMRLFFEGDYLSSLTLAGAAEEILGKLSIRAGLPVAVDFITEYHYEDVDETIPEGQRKKVLLGILNRVRNQAKHANDEAETHVEFDATEALQMIMRALPMAQNLKGSMAGYKEQLDVWIEAHPEAFV</sequence>
<accession>A0A7W2EXE2</accession>
<comment type="caution">
    <text evidence="1">The sequence shown here is derived from an EMBL/GenBank/DDBJ whole genome shotgun (WGS) entry which is preliminary data.</text>
</comment>
<evidence type="ECO:0008006" key="3">
    <source>
        <dbReference type="Google" id="ProtNLM"/>
    </source>
</evidence>
<protein>
    <recommendedName>
        <fullName evidence="3">DUF4145 domain-containing protein</fullName>
    </recommendedName>
</protein>
<keyword evidence="2" id="KW-1185">Reference proteome</keyword>
<evidence type="ECO:0000313" key="2">
    <source>
        <dbReference type="Proteomes" id="UP000534388"/>
    </source>
</evidence>
<proteinExistence type="predicted"/>
<reference evidence="1 2" key="1">
    <citation type="submission" date="2020-07" db="EMBL/GenBank/DDBJ databases">
        <title>Novel species isolated from subtropical streams in China.</title>
        <authorList>
            <person name="Lu H."/>
        </authorList>
    </citation>
    <scope>NUCLEOTIDE SEQUENCE [LARGE SCALE GENOMIC DNA]</scope>
    <source>
        <strain evidence="1 2">LX20W</strain>
    </source>
</reference>
<dbReference type="Proteomes" id="UP000534388">
    <property type="component" value="Unassembled WGS sequence"/>
</dbReference>